<organism evidence="1 2">
    <name type="scientific">Pyrenophora tritici-repentis</name>
    <dbReference type="NCBI Taxonomy" id="45151"/>
    <lineage>
        <taxon>Eukaryota</taxon>
        <taxon>Fungi</taxon>
        <taxon>Dikarya</taxon>
        <taxon>Ascomycota</taxon>
        <taxon>Pezizomycotina</taxon>
        <taxon>Dothideomycetes</taxon>
        <taxon>Pleosporomycetidae</taxon>
        <taxon>Pleosporales</taxon>
        <taxon>Pleosporineae</taxon>
        <taxon>Pleosporaceae</taxon>
        <taxon>Pyrenophora</taxon>
    </lineage>
</organism>
<evidence type="ECO:0000313" key="1">
    <source>
        <dbReference type="EMBL" id="KAF7575136.1"/>
    </source>
</evidence>
<proteinExistence type="predicted"/>
<dbReference type="AlphaFoldDB" id="A0A2W1CXA2"/>
<comment type="caution">
    <text evidence="1">The sequence shown here is derived from an EMBL/GenBank/DDBJ whole genome shotgun (WGS) entry which is preliminary data.</text>
</comment>
<dbReference type="EMBL" id="NQIK02000002">
    <property type="protein sequence ID" value="KAF7575136.1"/>
    <property type="molecule type" value="Genomic_DNA"/>
</dbReference>
<protein>
    <submittedName>
        <fullName evidence="1">Uncharacterized protein</fullName>
    </submittedName>
</protein>
<name>A0A2W1CXA2_9PLEO</name>
<gene>
    <name evidence="1" type="ORF">PtrM4_067600</name>
</gene>
<accession>A0A2W1CXA2</accession>
<dbReference type="RefSeq" id="XP_001933485.1">
    <property type="nucleotide sequence ID" value="XM_001933450.1"/>
</dbReference>
<dbReference type="Proteomes" id="UP000245464">
    <property type="component" value="Chromosome 2"/>
</dbReference>
<reference evidence="1 2" key="1">
    <citation type="journal article" date="2018" name="BMC Genomics">
        <title>Comparative genomics of the wheat fungal pathogen Pyrenophora tritici-repentis reveals chromosomal variations and genome plasticity.</title>
        <authorList>
            <person name="Moolhuijzen P."/>
            <person name="See P.T."/>
            <person name="Hane J.K."/>
            <person name="Shi G."/>
            <person name="Liu Z."/>
            <person name="Oliver R.P."/>
            <person name="Moffat C.S."/>
        </authorList>
    </citation>
    <scope>NUCLEOTIDE SEQUENCE [LARGE SCALE GENOMIC DNA]</scope>
    <source>
        <strain evidence="1">M4</strain>
    </source>
</reference>
<dbReference type="GeneID" id="6341377"/>
<sequence>MANHTPTAAAIERRLSQIQQALEDVKTQFETFVTKIDKVQSDLHLHRAQTKKQMTSIRAFTRNYNMRLVNSQVSDGDAQLGHLYDHNTNRPISNLPLTANDYRQLDQY</sequence>
<dbReference type="KEGG" id="ptrr:6341377"/>
<evidence type="ECO:0000313" key="2">
    <source>
        <dbReference type="Proteomes" id="UP000245464"/>
    </source>
</evidence>